<organism evidence="1 2">
    <name type="scientific">Sphingomonas populi</name>
    <dbReference type="NCBI Taxonomy" id="2484750"/>
    <lineage>
        <taxon>Bacteria</taxon>
        <taxon>Pseudomonadati</taxon>
        <taxon>Pseudomonadota</taxon>
        <taxon>Alphaproteobacteria</taxon>
        <taxon>Sphingomonadales</taxon>
        <taxon>Sphingomonadaceae</taxon>
        <taxon>Sphingomonas</taxon>
    </lineage>
</organism>
<dbReference type="CDD" id="cd07177">
    <property type="entry name" value="terB_like"/>
    <property type="match status" value="1"/>
</dbReference>
<reference evidence="1 2" key="1">
    <citation type="submission" date="2019-02" db="EMBL/GenBank/DDBJ databases">
        <authorList>
            <person name="Li Y."/>
        </authorList>
    </citation>
    <scope>NUCLEOTIDE SEQUENCE [LARGE SCALE GENOMIC DNA]</scope>
    <source>
        <strain evidence="1 2">3-7</strain>
    </source>
</reference>
<proteinExistence type="predicted"/>
<sequence length="258" mass="28007">MNISAVDALMTKRAGVTSALPKVPAGIVLTYDLVDEASAIATDIDDEDDQPITAFVCIIDYQGEIRLITCRRFDIIGENGYVGAICHVASGYRQFRCDRIGSVADAVTGEILGDGSYFNRYAPTTKRAPAATWGLTPARKSHLVAGLTVLAFMARCDGVWHPLETESIEAFICSMWMRKEWEGDPPVVDIINHAQRLSPTSGDFFRALERYVGNKSSAAILRNAVRDLICADGVICDAESGWALELDSFLADQAGSHA</sequence>
<gene>
    <name evidence="1" type="ORF">EWE75_12175</name>
</gene>
<dbReference type="EMBL" id="SGIS01000016">
    <property type="protein sequence ID" value="RZF64296.1"/>
    <property type="molecule type" value="Genomic_DNA"/>
</dbReference>
<dbReference type="Proteomes" id="UP000292085">
    <property type="component" value="Unassembled WGS sequence"/>
</dbReference>
<accession>A0A4Q6Y546</accession>
<dbReference type="RefSeq" id="WP_130157793.1">
    <property type="nucleotide sequence ID" value="NZ_SGIS01000016.1"/>
</dbReference>
<dbReference type="InterPro" id="IPR029024">
    <property type="entry name" value="TerB-like"/>
</dbReference>
<dbReference type="OrthoDB" id="7173212at2"/>
<evidence type="ECO:0000313" key="2">
    <source>
        <dbReference type="Proteomes" id="UP000292085"/>
    </source>
</evidence>
<dbReference type="SUPFAM" id="SSF158682">
    <property type="entry name" value="TerB-like"/>
    <property type="match status" value="1"/>
</dbReference>
<name>A0A4Q6Y546_9SPHN</name>
<dbReference type="AlphaFoldDB" id="A0A4Q6Y546"/>
<evidence type="ECO:0000313" key="1">
    <source>
        <dbReference type="EMBL" id="RZF64296.1"/>
    </source>
</evidence>
<protein>
    <recommendedName>
        <fullName evidence="3">TerB family tellurite resistance protein</fullName>
    </recommendedName>
</protein>
<evidence type="ECO:0008006" key="3">
    <source>
        <dbReference type="Google" id="ProtNLM"/>
    </source>
</evidence>
<comment type="caution">
    <text evidence="1">The sequence shown here is derived from an EMBL/GenBank/DDBJ whole genome shotgun (WGS) entry which is preliminary data.</text>
</comment>
<keyword evidence="2" id="KW-1185">Reference proteome</keyword>